<accession>A0A5Q0TIN1</accession>
<dbReference type="Proteomes" id="UP000348942">
    <property type="component" value="Chromosome 1"/>
</dbReference>
<name>A0A5Q0TIN1_9VIBR</name>
<dbReference type="RefSeq" id="WP_153446908.1">
    <property type="nucleotide sequence ID" value="NZ_CP045699.1"/>
</dbReference>
<dbReference type="InterPro" id="IPR009678">
    <property type="entry name" value="Phage_tail_completion_R"/>
</dbReference>
<sequence length="164" mass="18969">MNKLNSPEQFKQGYMLRMLSEYLNEKLGSGICKRMTTEMDRTELQLTTKNMGQGLNMMVMNYDADIHFESFPFNKFDPATLYAIIGAWLMDNDNRDEYDLADPDVQVAIEDESNAELLITIEFREPIMVVEDPDGLIELGGKSYKIAPYEIWVAENFEMEVIKK</sequence>
<evidence type="ECO:0000313" key="2">
    <source>
        <dbReference type="Proteomes" id="UP000348942"/>
    </source>
</evidence>
<dbReference type="AlphaFoldDB" id="A0A5Q0TIN1"/>
<proteinExistence type="predicted"/>
<evidence type="ECO:0000313" key="1">
    <source>
        <dbReference type="EMBL" id="QGA64757.1"/>
    </source>
</evidence>
<dbReference type="Pfam" id="PF06891">
    <property type="entry name" value="P2_Phage_GpR"/>
    <property type="match status" value="1"/>
</dbReference>
<evidence type="ECO:0008006" key="3">
    <source>
        <dbReference type="Google" id="ProtNLM"/>
    </source>
</evidence>
<keyword evidence="2" id="KW-1185">Reference proteome</keyword>
<organism evidence="1 2">
    <name type="scientific">Vibrio algicola</name>
    <dbReference type="NCBI Taxonomy" id="2662262"/>
    <lineage>
        <taxon>Bacteria</taxon>
        <taxon>Pseudomonadati</taxon>
        <taxon>Pseudomonadota</taxon>
        <taxon>Gammaproteobacteria</taxon>
        <taxon>Vibrionales</taxon>
        <taxon>Vibrionaceae</taxon>
        <taxon>Vibrio</taxon>
    </lineage>
</organism>
<gene>
    <name evidence="1" type="ORF">GFB47_04675</name>
</gene>
<dbReference type="EMBL" id="CP045699">
    <property type="protein sequence ID" value="QGA64757.1"/>
    <property type="molecule type" value="Genomic_DNA"/>
</dbReference>
<protein>
    <recommendedName>
        <fullName evidence="3">Phage tail protein</fullName>
    </recommendedName>
</protein>
<reference evidence="1 2" key="1">
    <citation type="submission" date="2019-10" db="EMBL/GenBank/DDBJ databases">
        <title>Vibrio sp. nov., isolated from Coralline algae surface.</title>
        <authorList>
            <person name="Geng Y."/>
            <person name="Zhang X."/>
        </authorList>
    </citation>
    <scope>NUCLEOTIDE SEQUENCE [LARGE SCALE GENOMIC DNA]</scope>
    <source>
        <strain evidence="1 2">SM1977</strain>
    </source>
</reference>